<organism evidence="1 2">
    <name type="scientific">Haematococcus lacustris</name>
    <name type="common">Green alga</name>
    <name type="synonym">Haematococcus pluvialis</name>
    <dbReference type="NCBI Taxonomy" id="44745"/>
    <lineage>
        <taxon>Eukaryota</taxon>
        <taxon>Viridiplantae</taxon>
        <taxon>Chlorophyta</taxon>
        <taxon>core chlorophytes</taxon>
        <taxon>Chlorophyceae</taxon>
        <taxon>CS clade</taxon>
        <taxon>Chlamydomonadales</taxon>
        <taxon>Haematococcaceae</taxon>
        <taxon>Haematococcus</taxon>
    </lineage>
</organism>
<sequence>MHPLPCQTALNFLHVYQVHATRDPLVHGATFAAKDVCKADVYLRHSTALDLQPALCLSGSSKAILIGCADGCVASCSWSGKVRDIILPLPLDDPNQLPLLPDSPPIRSLQLCEQSSTLVLLFGNGSCALLTVPGNAIVQLRELAFSHWVCQAEQQATCVAIGASAQLLAPSDMLNRDMAQRFGLALPWPLLPSGQPGMNSDM</sequence>
<accession>A0A6A0A9X2</accession>
<proteinExistence type="predicted"/>
<evidence type="ECO:0000313" key="2">
    <source>
        <dbReference type="Proteomes" id="UP000485058"/>
    </source>
</evidence>
<keyword evidence="2" id="KW-1185">Reference proteome</keyword>
<name>A0A6A0A9X2_HAELA</name>
<dbReference type="EMBL" id="BLLF01004334">
    <property type="protein sequence ID" value="GFH29416.1"/>
    <property type="molecule type" value="Genomic_DNA"/>
</dbReference>
<feature type="non-terminal residue" evidence="1">
    <location>
        <position position="202"/>
    </location>
</feature>
<dbReference type="Proteomes" id="UP000485058">
    <property type="component" value="Unassembled WGS sequence"/>
</dbReference>
<feature type="non-terminal residue" evidence="1">
    <location>
        <position position="1"/>
    </location>
</feature>
<evidence type="ECO:0000313" key="1">
    <source>
        <dbReference type="EMBL" id="GFH29416.1"/>
    </source>
</evidence>
<dbReference type="AlphaFoldDB" id="A0A6A0A9X2"/>
<gene>
    <name evidence="1" type="ORF">HaLaN_28066</name>
</gene>
<reference evidence="1 2" key="1">
    <citation type="submission" date="2020-02" db="EMBL/GenBank/DDBJ databases">
        <title>Draft genome sequence of Haematococcus lacustris strain NIES-144.</title>
        <authorList>
            <person name="Morimoto D."/>
            <person name="Nakagawa S."/>
            <person name="Yoshida T."/>
            <person name="Sawayama S."/>
        </authorList>
    </citation>
    <scope>NUCLEOTIDE SEQUENCE [LARGE SCALE GENOMIC DNA]</scope>
    <source>
        <strain evidence="1 2">NIES-144</strain>
    </source>
</reference>
<comment type="caution">
    <text evidence="1">The sequence shown here is derived from an EMBL/GenBank/DDBJ whole genome shotgun (WGS) entry which is preliminary data.</text>
</comment>
<protein>
    <submittedName>
        <fullName evidence="1">RIC1 domain-containing protein</fullName>
    </submittedName>
</protein>